<evidence type="ECO:0000256" key="2">
    <source>
        <dbReference type="ARBA" id="ARBA00005652"/>
    </source>
</evidence>
<dbReference type="EC" id="3.2.1.2" evidence="3 8"/>
<keyword evidence="4 8" id="KW-0378">Hydrolase</keyword>
<keyword evidence="11" id="KW-1185">Reference proteome</keyword>
<dbReference type="PRINTS" id="PR00750">
    <property type="entry name" value="BETAAMYLASE"/>
</dbReference>
<feature type="compositionally biased region" description="Low complexity" evidence="9">
    <location>
        <begin position="1"/>
        <end position="22"/>
    </location>
</feature>
<reference evidence="10 11" key="1">
    <citation type="submission" date="2024-09" db="EMBL/GenBank/DDBJ databases">
        <title>Chromosome-scale assembly of Riccia fluitans.</title>
        <authorList>
            <person name="Paukszto L."/>
            <person name="Sawicki J."/>
            <person name="Karawczyk K."/>
            <person name="Piernik-Szablinska J."/>
            <person name="Szczecinska M."/>
            <person name="Mazdziarz M."/>
        </authorList>
    </citation>
    <scope>NUCLEOTIDE SEQUENCE [LARGE SCALE GENOMIC DNA]</scope>
    <source>
        <strain evidence="10">Rf_01</strain>
        <tissue evidence="10">Aerial parts of the thallus</tissue>
    </source>
</reference>
<keyword evidence="5 8" id="KW-0119">Carbohydrate metabolism</keyword>
<comment type="similarity">
    <text evidence="2 8">Belongs to the glycosyl hydrolase 14 family.</text>
</comment>
<evidence type="ECO:0000256" key="6">
    <source>
        <dbReference type="ARBA" id="ARBA00023295"/>
    </source>
</evidence>
<dbReference type="GO" id="GO:0000272">
    <property type="term" value="P:polysaccharide catabolic process"/>
    <property type="evidence" value="ECO:0007669"/>
    <property type="project" value="UniProtKB-KW"/>
</dbReference>
<feature type="region of interest" description="Disordered" evidence="9">
    <location>
        <begin position="50"/>
        <end position="92"/>
    </location>
</feature>
<dbReference type="GO" id="GO:0016161">
    <property type="term" value="F:beta-amylase activity"/>
    <property type="evidence" value="ECO:0007669"/>
    <property type="project" value="UniProtKB-EC"/>
</dbReference>
<organism evidence="10 11">
    <name type="scientific">Riccia fluitans</name>
    <dbReference type="NCBI Taxonomy" id="41844"/>
    <lineage>
        <taxon>Eukaryota</taxon>
        <taxon>Viridiplantae</taxon>
        <taxon>Streptophyta</taxon>
        <taxon>Embryophyta</taxon>
        <taxon>Marchantiophyta</taxon>
        <taxon>Marchantiopsida</taxon>
        <taxon>Marchantiidae</taxon>
        <taxon>Marchantiales</taxon>
        <taxon>Ricciaceae</taxon>
        <taxon>Riccia</taxon>
    </lineage>
</organism>
<evidence type="ECO:0000256" key="1">
    <source>
        <dbReference type="ARBA" id="ARBA00000546"/>
    </source>
</evidence>
<keyword evidence="7 8" id="KW-0624">Polysaccharide degradation</keyword>
<accession>A0ABD1ZN37</accession>
<dbReference type="InterPro" id="IPR017853">
    <property type="entry name" value="GH"/>
</dbReference>
<evidence type="ECO:0000256" key="9">
    <source>
        <dbReference type="SAM" id="MobiDB-lite"/>
    </source>
</evidence>
<evidence type="ECO:0000256" key="8">
    <source>
        <dbReference type="RuleBase" id="RU000509"/>
    </source>
</evidence>
<dbReference type="PANTHER" id="PTHR31352:SF31">
    <property type="entry name" value="BETA-AMYLASE 1, CHLOROPLASTIC"/>
    <property type="match status" value="1"/>
</dbReference>
<evidence type="ECO:0000313" key="11">
    <source>
        <dbReference type="Proteomes" id="UP001605036"/>
    </source>
</evidence>
<dbReference type="InterPro" id="IPR001554">
    <property type="entry name" value="Glyco_hydro_14"/>
</dbReference>
<evidence type="ECO:0000256" key="5">
    <source>
        <dbReference type="ARBA" id="ARBA00023277"/>
    </source>
</evidence>
<dbReference type="Proteomes" id="UP001605036">
    <property type="component" value="Unassembled WGS sequence"/>
</dbReference>
<dbReference type="EMBL" id="JBHFFA010000001">
    <property type="protein sequence ID" value="KAL2652858.1"/>
    <property type="molecule type" value="Genomic_DNA"/>
</dbReference>
<comment type="caution">
    <text evidence="10">The sequence shown here is derived from an EMBL/GenBank/DDBJ whole genome shotgun (WGS) entry which is preliminary data.</text>
</comment>
<feature type="compositionally biased region" description="Polar residues" evidence="9">
    <location>
        <begin position="23"/>
        <end position="35"/>
    </location>
</feature>
<evidence type="ECO:0000256" key="7">
    <source>
        <dbReference type="ARBA" id="ARBA00023326"/>
    </source>
</evidence>
<protein>
    <recommendedName>
        <fullName evidence="3 8">Beta-amylase</fullName>
        <ecNumber evidence="3 8">3.2.1.2</ecNumber>
    </recommendedName>
</protein>
<comment type="catalytic activity">
    <reaction evidence="1 8">
        <text>Hydrolysis of (1-&gt;4)-alpha-D-glucosidic linkages in polysaccharides so as to remove successive maltose units from the non-reducing ends of the chains.</text>
        <dbReference type="EC" id="3.2.1.2"/>
    </reaction>
</comment>
<dbReference type="Gene3D" id="3.20.20.80">
    <property type="entry name" value="Glycosidases"/>
    <property type="match status" value="1"/>
</dbReference>
<evidence type="ECO:0000256" key="3">
    <source>
        <dbReference type="ARBA" id="ARBA00012594"/>
    </source>
</evidence>
<dbReference type="Pfam" id="PF01373">
    <property type="entry name" value="Glyco_hydro_14"/>
    <property type="match status" value="1"/>
</dbReference>
<evidence type="ECO:0000256" key="4">
    <source>
        <dbReference type="ARBA" id="ARBA00022801"/>
    </source>
</evidence>
<keyword evidence="6 8" id="KW-0326">Glycosidase</keyword>
<name>A0ABD1ZN37_9MARC</name>
<feature type="region of interest" description="Disordered" evidence="9">
    <location>
        <begin position="1"/>
        <end position="38"/>
    </location>
</feature>
<dbReference type="InterPro" id="IPR018238">
    <property type="entry name" value="Glyco_hydro_14_CS"/>
</dbReference>
<gene>
    <name evidence="10" type="ORF">R1flu_020986</name>
</gene>
<evidence type="ECO:0000313" key="10">
    <source>
        <dbReference type="EMBL" id="KAL2652858.1"/>
    </source>
</evidence>
<sequence>MSSPTSFSFLSSFSSVRTSKFSNRGSSEPATSQRNDPLLRVLCFAPNTRNPIPGGQIVNGGPRQDQQQYPPADEWWRRPPQHRGRDNNSEPCADLRQSVLRTGQSVSDWVLDPKELRKHTFHETPTSVGTTGGVPVFVMMPLDSVSINNTVSRRRAVNASLAALKCAGVEGIMLDVWWGIVEQDSPMEYNWGAYRELIDIAKKHGLIVQAVMSFHQCGGNVGDSCTIPLPKWVVDEIRKNPDIVYTDKSGNRNYEYLSLGCDELRFWAEERPSKFTRIS</sequence>
<dbReference type="PROSITE" id="PS00506">
    <property type="entry name" value="BETA_AMYLASE_1"/>
    <property type="match status" value="1"/>
</dbReference>
<dbReference type="AlphaFoldDB" id="A0ABD1ZN37"/>
<dbReference type="SUPFAM" id="SSF51445">
    <property type="entry name" value="(Trans)glycosidases"/>
    <property type="match status" value="1"/>
</dbReference>
<dbReference type="PANTHER" id="PTHR31352">
    <property type="entry name" value="BETA-AMYLASE 1, CHLOROPLASTIC"/>
    <property type="match status" value="1"/>
</dbReference>
<proteinExistence type="inferred from homology"/>